<gene>
    <name evidence="2" type="primary">GLC8</name>
    <name evidence="2" type="ORF">FIM1_4967</name>
</gene>
<proteinExistence type="predicted"/>
<accession>A0ABX6F333</accession>
<feature type="region of interest" description="Disordered" evidence="1">
    <location>
        <begin position="109"/>
        <end position="177"/>
    </location>
</feature>
<organism evidence="2 3">
    <name type="scientific">Kluyveromyces marxianus</name>
    <name type="common">Yeast</name>
    <name type="synonym">Candida kefyr</name>
    <dbReference type="NCBI Taxonomy" id="4911"/>
    <lineage>
        <taxon>Eukaryota</taxon>
        <taxon>Fungi</taxon>
        <taxon>Dikarya</taxon>
        <taxon>Ascomycota</taxon>
        <taxon>Saccharomycotina</taxon>
        <taxon>Saccharomycetes</taxon>
        <taxon>Saccharomycetales</taxon>
        <taxon>Saccharomycetaceae</taxon>
        <taxon>Kluyveromyces</taxon>
    </lineage>
</organism>
<evidence type="ECO:0000313" key="3">
    <source>
        <dbReference type="Proteomes" id="UP000422736"/>
    </source>
</evidence>
<dbReference type="Pfam" id="PF04979">
    <property type="entry name" value="IPP-2"/>
    <property type="match status" value="1"/>
</dbReference>
<dbReference type="Proteomes" id="UP000422736">
    <property type="component" value="Chromosome 8"/>
</dbReference>
<evidence type="ECO:0000313" key="2">
    <source>
        <dbReference type="EMBL" id="QGN17758.1"/>
    </source>
</evidence>
<reference evidence="2 3" key="1">
    <citation type="submission" date="2016-03" db="EMBL/GenBank/DDBJ databases">
        <title>How can Kluyveromyces marxianus grow so fast - potential evolutionary course in Saccharomyces Complex revealed by comparative genomics.</title>
        <authorList>
            <person name="Mo W."/>
            <person name="Lu W."/>
            <person name="Yang X."/>
            <person name="Qi J."/>
            <person name="Lv H."/>
        </authorList>
    </citation>
    <scope>NUCLEOTIDE SEQUENCE [LARGE SCALE GENOMIC DNA]</scope>
    <source>
        <strain evidence="2 3">FIM1</strain>
    </source>
</reference>
<name>A0ABX6F333_KLUMA</name>
<protein>
    <submittedName>
        <fullName evidence="2">Protein GLC8</fullName>
    </submittedName>
</protein>
<evidence type="ECO:0000256" key="1">
    <source>
        <dbReference type="SAM" id="MobiDB-lite"/>
    </source>
</evidence>
<sequence>MGGILKNAIPDDQSPTSEPESISQFRKQVLKNTELNAKLTSNSKLTHHNHGIPRDVLSMKLDEQDPETLKWNKKNLEENEITKQEFGDIHIDEPKTPYQGAVDPAGEYYRVDDDEDDLGGFTLGAPEVDLKDEKEPVTLLNNENADNDGDQDEESGEEKTEEDDAAARHRRFEEMRKKHYNIKEALKDRKNLPDDEDEDEE</sequence>
<feature type="compositionally biased region" description="Basic and acidic residues" evidence="1">
    <location>
        <begin position="165"/>
        <end position="177"/>
    </location>
</feature>
<feature type="compositionally biased region" description="Acidic residues" evidence="1">
    <location>
        <begin position="145"/>
        <end position="164"/>
    </location>
</feature>
<dbReference type="EMBL" id="CP015060">
    <property type="protein sequence ID" value="QGN17758.1"/>
    <property type="molecule type" value="Genomic_DNA"/>
</dbReference>
<feature type="compositionally biased region" description="Polar residues" evidence="1">
    <location>
        <begin position="13"/>
        <end position="23"/>
    </location>
</feature>
<reference evidence="2 3" key="2">
    <citation type="submission" date="2019-11" db="EMBL/GenBank/DDBJ databases">
        <authorList>
            <person name="Lu H."/>
        </authorList>
    </citation>
    <scope>NUCLEOTIDE SEQUENCE [LARGE SCALE GENOMIC DNA]</scope>
    <source>
        <strain evidence="2 3">FIM1</strain>
    </source>
</reference>
<keyword evidence="3" id="KW-1185">Reference proteome</keyword>
<feature type="region of interest" description="Disordered" evidence="1">
    <location>
        <begin position="1"/>
        <end position="23"/>
    </location>
</feature>
<dbReference type="PANTHER" id="PTHR12398">
    <property type="entry name" value="PROTEIN PHOSPHATASE INHIBITOR"/>
    <property type="match status" value="1"/>
</dbReference>
<dbReference type="PANTHER" id="PTHR12398:SF20">
    <property type="entry name" value="PROTEIN PHOSPHATASE 1 REGULATORY INHIBITOR SUBUNIT 2"/>
    <property type="match status" value="1"/>
</dbReference>
<dbReference type="InterPro" id="IPR007062">
    <property type="entry name" value="PPI-2"/>
</dbReference>